<organism evidence="1 2">
    <name type="scientific">Colocasia esculenta</name>
    <name type="common">Wild taro</name>
    <name type="synonym">Arum esculentum</name>
    <dbReference type="NCBI Taxonomy" id="4460"/>
    <lineage>
        <taxon>Eukaryota</taxon>
        <taxon>Viridiplantae</taxon>
        <taxon>Streptophyta</taxon>
        <taxon>Embryophyta</taxon>
        <taxon>Tracheophyta</taxon>
        <taxon>Spermatophyta</taxon>
        <taxon>Magnoliopsida</taxon>
        <taxon>Liliopsida</taxon>
        <taxon>Araceae</taxon>
        <taxon>Aroideae</taxon>
        <taxon>Colocasieae</taxon>
        <taxon>Colocasia</taxon>
    </lineage>
</organism>
<accession>A0A843W4A3</accession>
<evidence type="ECO:0000313" key="2">
    <source>
        <dbReference type="Proteomes" id="UP000652761"/>
    </source>
</evidence>
<evidence type="ECO:0000313" key="1">
    <source>
        <dbReference type="EMBL" id="MQM02836.1"/>
    </source>
</evidence>
<dbReference type="EMBL" id="NMUH01002926">
    <property type="protein sequence ID" value="MQM02836.1"/>
    <property type="molecule type" value="Genomic_DNA"/>
</dbReference>
<protein>
    <submittedName>
        <fullName evidence="1">Uncharacterized protein</fullName>
    </submittedName>
</protein>
<proteinExistence type="predicted"/>
<name>A0A843W4A3_COLES</name>
<reference evidence="1" key="1">
    <citation type="submission" date="2017-07" db="EMBL/GenBank/DDBJ databases">
        <title>Taro Niue Genome Assembly and Annotation.</title>
        <authorList>
            <person name="Atibalentja N."/>
            <person name="Keating K."/>
            <person name="Fields C.J."/>
        </authorList>
    </citation>
    <scope>NUCLEOTIDE SEQUENCE</scope>
    <source>
        <strain evidence="1">Niue_2</strain>
        <tissue evidence="1">Leaf</tissue>
    </source>
</reference>
<dbReference type="AlphaFoldDB" id="A0A843W4A3"/>
<keyword evidence="2" id="KW-1185">Reference proteome</keyword>
<feature type="non-terminal residue" evidence="1">
    <location>
        <position position="174"/>
    </location>
</feature>
<gene>
    <name evidence="1" type="ORF">Taro_035603</name>
</gene>
<comment type="caution">
    <text evidence="1">The sequence shown here is derived from an EMBL/GenBank/DDBJ whole genome shotgun (WGS) entry which is preliminary data.</text>
</comment>
<sequence>CEARGLENPSPTDLWRIIEERDQQRHRVYECNATTCYFTICEHDDLSGRDSDFKGDGLFRHDSFIDWRPLCWSQLRIWPPEFWVSVAMLVKQCRKCKGCVGLYRVWKRWVLLGNVCIASWVVNAFHGYLSSRIPQVHCEPSIGCSRFVPVRCVPSRFVLSSWTPSLLSLSCTSG</sequence>
<feature type="non-terminal residue" evidence="1">
    <location>
        <position position="1"/>
    </location>
</feature>
<dbReference type="Proteomes" id="UP000652761">
    <property type="component" value="Unassembled WGS sequence"/>
</dbReference>